<protein>
    <submittedName>
        <fullName evidence="3">Uncharacterized protein</fullName>
    </submittedName>
</protein>
<dbReference type="RefSeq" id="WP_114726598.1">
    <property type="nucleotide sequence ID" value="NZ_BJMI01000009.1"/>
</dbReference>
<keyword evidence="1" id="KW-1133">Transmembrane helix</keyword>
<reference evidence="3 4" key="1">
    <citation type="submission" date="2018-07" db="EMBL/GenBank/DDBJ databases">
        <title>Genomic Encyclopedia of Type Strains, Phase IV (KMG-IV): sequencing the most valuable type-strain genomes for metagenomic binning, comparative biology and taxonomic classification.</title>
        <authorList>
            <person name="Goeker M."/>
        </authorList>
    </citation>
    <scope>NUCLEOTIDE SEQUENCE [LARGE SCALE GENOMIC DNA]</scope>
    <source>
        <strain evidence="3 4">DSM 5603</strain>
    </source>
</reference>
<evidence type="ECO:0000313" key="2">
    <source>
        <dbReference type="EMBL" id="MBB2185965.1"/>
    </source>
</evidence>
<evidence type="ECO:0000313" key="4">
    <source>
        <dbReference type="Proteomes" id="UP000254958"/>
    </source>
</evidence>
<evidence type="ECO:0000313" key="3">
    <source>
        <dbReference type="EMBL" id="RDI39783.1"/>
    </source>
</evidence>
<keyword evidence="1" id="KW-0812">Transmembrane</keyword>
<accession>A0A370GCT0</accession>
<dbReference type="Proteomes" id="UP000562982">
    <property type="component" value="Unassembled WGS sequence"/>
</dbReference>
<gene>
    <name evidence="3" type="ORF">C7453_102579</name>
    <name evidence="2" type="ORF">HLH32_06140</name>
</gene>
<keyword evidence="4" id="KW-1185">Reference proteome</keyword>
<organism evidence="3 4">
    <name type="scientific">Gluconacetobacter liquefaciens</name>
    <name type="common">Acetobacter liquefaciens</name>
    <dbReference type="NCBI Taxonomy" id="89584"/>
    <lineage>
        <taxon>Bacteria</taxon>
        <taxon>Pseudomonadati</taxon>
        <taxon>Pseudomonadota</taxon>
        <taxon>Alphaproteobacteria</taxon>
        <taxon>Acetobacterales</taxon>
        <taxon>Acetobacteraceae</taxon>
        <taxon>Gluconacetobacter</taxon>
    </lineage>
</organism>
<feature type="transmembrane region" description="Helical" evidence="1">
    <location>
        <begin position="87"/>
        <end position="109"/>
    </location>
</feature>
<name>A0A370GCT0_GLULI</name>
<reference evidence="2 5" key="2">
    <citation type="submission" date="2020-04" db="EMBL/GenBank/DDBJ databases">
        <title>Description of novel Gluconacetobacter.</title>
        <authorList>
            <person name="Sombolestani A."/>
        </authorList>
    </citation>
    <scope>NUCLEOTIDE SEQUENCE [LARGE SCALE GENOMIC DNA]</scope>
    <source>
        <strain evidence="2 5">LMG 1382</strain>
    </source>
</reference>
<dbReference type="EMBL" id="QQAW01000002">
    <property type="protein sequence ID" value="RDI39783.1"/>
    <property type="molecule type" value="Genomic_DNA"/>
</dbReference>
<evidence type="ECO:0000256" key="1">
    <source>
        <dbReference type="SAM" id="Phobius"/>
    </source>
</evidence>
<comment type="caution">
    <text evidence="3">The sequence shown here is derived from an EMBL/GenBank/DDBJ whole genome shotgun (WGS) entry which is preliminary data.</text>
</comment>
<sequence length="132" mass="13740">MGMMRESRTGWRPAWPLVLLALVARLTLGGLASPQAVFDDPLAQLASLSVFCDSGHPEAPGPDGSHHGGSGQADGFVLLAEALDTPALTVGSVAFVACIVIAIGMGWVFPPVRGPPFRHRFSLYPQGPPALA</sequence>
<dbReference type="EMBL" id="JABEQI010000002">
    <property type="protein sequence ID" value="MBB2185965.1"/>
    <property type="molecule type" value="Genomic_DNA"/>
</dbReference>
<keyword evidence="1" id="KW-0472">Membrane</keyword>
<evidence type="ECO:0000313" key="5">
    <source>
        <dbReference type="Proteomes" id="UP000562982"/>
    </source>
</evidence>
<dbReference type="OrthoDB" id="7282626at2"/>
<dbReference type="AlphaFoldDB" id="A0A370GCT0"/>
<proteinExistence type="predicted"/>
<dbReference type="Proteomes" id="UP000254958">
    <property type="component" value="Unassembled WGS sequence"/>
</dbReference>